<dbReference type="PROSITE" id="PS00649">
    <property type="entry name" value="G_PROTEIN_RECEP_F2_1"/>
    <property type="match status" value="1"/>
</dbReference>
<name>A0A4Y2GI02_ARAVE</name>
<evidence type="ECO:0000313" key="2">
    <source>
        <dbReference type="EMBL" id="GBM52349.1"/>
    </source>
</evidence>
<dbReference type="SUPFAM" id="SSF111418">
    <property type="entry name" value="Hormone receptor domain"/>
    <property type="match status" value="1"/>
</dbReference>
<reference evidence="2 3" key="1">
    <citation type="journal article" date="2019" name="Sci. Rep.">
        <title>Orb-weaving spider Araneus ventricosus genome elucidates the spidroin gene catalogue.</title>
        <authorList>
            <person name="Kono N."/>
            <person name="Nakamura H."/>
            <person name="Ohtoshi R."/>
            <person name="Moran D.A.P."/>
            <person name="Shinohara A."/>
            <person name="Yoshida Y."/>
            <person name="Fujiwara M."/>
            <person name="Mori M."/>
            <person name="Tomita M."/>
            <person name="Arakawa K."/>
        </authorList>
    </citation>
    <scope>NUCLEOTIDE SEQUENCE [LARGE SCALE GENOMIC DNA]</scope>
</reference>
<dbReference type="PROSITE" id="PS50227">
    <property type="entry name" value="G_PROTEIN_RECEP_F2_3"/>
    <property type="match status" value="1"/>
</dbReference>
<dbReference type="EMBL" id="BGPR01001374">
    <property type="protein sequence ID" value="GBM52349.1"/>
    <property type="molecule type" value="Genomic_DNA"/>
</dbReference>
<dbReference type="GO" id="GO:0016020">
    <property type="term" value="C:membrane"/>
    <property type="evidence" value="ECO:0007669"/>
    <property type="project" value="InterPro"/>
</dbReference>
<organism evidence="2 3">
    <name type="scientific">Araneus ventricosus</name>
    <name type="common">Orbweaver spider</name>
    <name type="synonym">Epeira ventricosa</name>
    <dbReference type="NCBI Taxonomy" id="182803"/>
    <lineage>
        <taxon>Eukaryota</taxon>
        <taxon>Metazoa</taxon>
        <taxon>Ecdysozoa</taxon>
        <taxon>Arthropoda</taxon>
        <taxon>Chelicerata</taxon>
        <taxon>Arachnida</taxon>
        <taxon>Araneae</taxon>
        <taxon>Araneomorphae</taxon>
        <taxon>Entelegynae</taxon>
        <taxon>Araneoidea</taxon>
        <taxon>Araneidae</taxon>
        <taxon>Araneus</taxon>
    </lineage>
</organism>
<dbReference type="InterPro" id="IPR001879">
    <property type="entry name" value="GPCR_2_extracellular_dom"/>
</dbReference>
<evidence type="ECO:0000313" key="3">
    <source>
        <dbReference type="Proteomes" id="UP000499080"/>
    </source>
</evidence>
<dbReference type="Pfam" id="PF02793">
    <property type="entry name" value="HRM"/>
    <property type="match status" value="1"/>
</dbReference>
<dbReference type="InterPro" id="IPR036445">
    <property type="entry name" value="GPCR_2_extracell_dom_sf"/>
</dbReference>
<gene>
    <name evidence="2" type="ORF">AVEN_229577_1</name>
</gene>
<dbReference type="GO" id="GO:0004930">
    <property type="term" value="F:G protein-coupled receptor activity"/>
    <property type="evidence" value="ECO:0007669"/>
    <property type="project" value="InterPro"/>
</dbReference>
<dbReference type="AlphaFoldDB" id="A0A4Y2GI02"/>
<protein>
    <recommendedName>
        <fullName evidence="1">G-protein coupled receptors family 2 profile 1 domain-containing protein</fullName>
    </recommendedName>
</protein>
<dbReference type="InterPro" id="IPR017983">
    <property type="entry name" value="GPCR_2_secretin-like_CS"/>
</dbReference>
<dbReference type="Gene3D" id="4.10.1240.10">
    <property type="entry name" value="GPCR, family 2, extracellular hormone receptor domain"/>
    <property type="match status" value="1"/>
</dbReference>
<comment type="caution">
    <text evidence="2">The sequence shown here is derived from an EMBL/GenBank/DDBJ whole genome shotgun (WGS) entry which is preliminary data.</text>
</comment>
<keyword evidence="3" id="KW-1185">Reference proteome</keyword>
<evidence type="ECO:0000259" key="1">
    <source>
        <dbReference type="PROSITE" id="PS50227"/>
    </source>
</evidence>
<feature type="domain" description="G-protein coupled receptors family 2 profile 1" evidence="1">
    <location>
        <begin position="25"/>
        <end position="99"/>
    </location>
</feature>
<accession>A0A4Y2GI02</accession>
<dbReference type="OrthoDB" id="6431688at2759"/>
<dbReference type="Proteomes" id="UP000499080">
    <property type="component" value="Unassembled WGS sequence"/>
</dbReference>
<proteinExistence type="predicted"/>
<sequence length="99" mass="11220">MTPESVDLLTTVYPSIDEFTLTQLYCNYSSLNDDFPSNGSLFCTVNWDGVSCWPPTLAGITAMVPCFPELNGVKYDISKYYNPRKKVFCAQLWENGEEK</sequence>